<feature type="chain" id="PRO_5035428234" evidence="1">
    <location>
        <begin position="18"/>
        <end position="134"/>
    </location>
</feature>
<dbReference type="AlphaFoldDB" id="A0A7I4Y5Q6"/>
<keyword evidence="2" id="KW-1185">Reference proteome</keyword>
<proteinExistence type="predicted"/>
<dbReference type="WBParaSite" id="HCON_00052380-00001">
    <property type="protein sequence ID" value="HCON_00052380-00001"/>
    <property type="gene ID" value="HCON_00052380"/>
</dbReference>
<evidence type="ECO:0000256" key="1">
    <source>
        <dbReference type="SAM" id="SignalP"/>
    </source>
</evidence>
<name>A0A7I4Y5Q6_HAECO</name>
<feature type="signal peptide" evidence="1">
    <location>
        <begin position="1"/>
        <end position="17"/>
    </location>
</feature>
<evidence type="ECO:0000313" key="2">
    <source>
        <dbReference type="Proteomes" id="UP000025227"/>
    </source>
</evidence>
<dbReference type="Proteomes" id="UP000025227">
    <property type="component" value="Unplaced"/>
</dbReference>
<reference evidence="3" key="1">
    <citation type="submission" date="2020-12" db="UniProtKB">
        <authorList>
            <consortium name="WormBaseParasite"/>
        </authorList>
    </citation>
    <scope>IDENTIFICATION</scope>
    <source>
        <strain evidence="3">MHco3</strain>
    </source>
</reference>
<sequence>MNAVLVLLVLIIDSVMAGGQLSSAYVVAPSGGSYAGSSYAGSSYAESSYGGGSYSSAEATVDIEEWADTVDIVDMVVDIVEWAATVVDINRMLYVVVACVVDSKTTFHSSSLFPQVALEKNVRRMDRFYALISR</sequence>
<organism evidence="2 3">
    <name type="scientific">Haemonchus contortus</name>
    <name type="common">Barber pole worm</name>
    <dbReference type="NCBI Taxonomy" id="6289"/>
    <lineage>
        <taxon>Eukaryota</taxon>
        <taxon>Metazoa</taxon>
        <taxon>Ecdysozoa</taxon>
        <taxon>Nematoda</taxon>
        <taxon>Chromadorea</taxon>
        <taxon>Rhabditida</taxon>
        <taxon>Rhabditina</taxon>
        <taxon>Rhabditomorpha</taxon>
        <taxon>Strongyloidea</taxon>
        <taxon>Trichostrongylidae</taxon>
        <taxon>Haemonchus</taxon>
    </lineage>
</organism>
<protein>
    <submittedName>
        <fullName evidence="3">Uncharacterized protein</fullName>
    </submittedName>
</protein>
<keyword evidence="1" id="KW-0732">Signal</keyword>
<accession>A0A7I4Y5Q6</accession>
<evidence type="ECO:0000313" key="3">
    <source>
        <dbReference type="WBParaSite" id="HCON_00052380-00001"/>
    </source>
</evidence>